<proteinExistence type="predicted"/>
<organism evidence="1">
    <name type="scientific">Octopus bimaculoides</name>
    <name type="common">California two-spotted octopus</name>
    <dbReference type="NCBI Taxonomy" id="37653"/>
    <lineage>
        <taxon>Eukaryota</taxon>
        <taxon>Metazoa</taxon>
        <taxon>Spiralia</taxon>
        <taxon>Lophotrochozoa</taxon>
        <taxon>Mollusca</taxon>
        <taxon>Cephalopoda</taxon>
        <taxon>Coleoidea</taxon>
        <taxon>Octopodiformes</taxon>
        <taxon>Octopoda</taxon>
        <taxon>Incirrata</taxon>
        <taxon>Octopodidae</taxon>
        <taxon>Octopus</taxon>
    </lineage>
</organism>
<gene>
    <name evidence="1" type="ORF">OCBIM_22013553mg</name>
</gene>
<protein>
    <submittedName>
        <fullName evidence="1">Uncharacterized protein</fullName>
    </submittedName>
</protein>
<dbReference type="OrthoDB" id="449340at2759"/>
<sequence>MSLIELSPSEIRYSQDSIKATFQNGTPLSDVIADIISGRKSPNDIPSIDVYLRNGTYYSSDNRRLYVFKEVQRIQPDLKIKVILNRILFVPKLTTRNGGRSIEIRD</sequence>
<reference evidence="1" key="1">
    <citation type="submission" date="2015-07" db="EMBL/GenBank/DDBJ databases">
        <title>MeaNS - Measles Nucleotide Surveillance Program.</title>
        <authorList>
            <person name="Tran T."/>
            <person name="Druce J."/>
        </authorList>
    </citation>
    <scope>NUCLEOTIDE SEQUENCE</scope>
    <source>
        <strain evidence="1">UCB-OBI-ISO-001</strain>
        <tissue evidence="1">Gonad</tissue>
    </source>
</reference>
<dbReference type="AlphaFoldDB" id="A0A0L8HIY3"/>
<dbReference type="EMBL" id="KQ418037">
    <property type="protein sequence ID" value="KOF89177.1"/>
    <property type="molecule type" value="Genomic_DNA"/>
</dbReference>
<dbReference type="STRING" id="37653.A0A0L8HIY3"/>
<name>A0A0L8HIY3_OCTBM</name>
<evidence type="ECO:0000313" key="1">
    <source>
        <dbReference type="EMBL" id="KOF89177.1"/>
    </source>
</evidence>
<accession>A0A0L8HIY3</accession>